<gene>
    <name evidence="1" type="ORF">Q0590_21565</name>
</gene>
<reference evidence="1" key="1">
    <citation type="submission" date="2023-07" db="EMBL/GenBank/DDBJ databases">
        <title>The genome sequence of Rhodocytophaga aerolata KACC 12507.</title>
        <authorList>
            <person name="Zhang X."/>
        </authorList>
    </citation>
    <scope>NUCLEOTIDE SEQUENCE</scope>
    <source>
        <strain evidence="1">KACC 12507</strain>
    </source>
</reference>
<organism evidence="1 2">
    <name type="scientific">Rhodocytophaga aerolata</name>
    <dbReference type="NCBI Taxonomy" id="455078"/>
    <lineage>
        <taxon>Bacteria</taxon>
        <taxon>Pseudomonadati</taxon>
        <taxon>Bacteroidota</taxon>
        <taxon>Cytophagia</taxon>
        <taxon>Cytophagales</taxon>
        <taxon>Rhodocytophagaceae</taxon>
        <taxon>Rhodocytophaga</taxon>
    </lineage>
</organism>
<evidence type="ECO:0000313" key="2">
    <source>
        <dbReference type="Proteomes" id="UP001168528"/>
    </source>
</evidence>
<sequence length="262" mass="30803">MQRLLTYAILVAVICGFIRKDSYRHISNESFTAGEVLEYRVHYGFLNIGEGIVEVSPTLYKVNNRICYKVNVFGRTSGTFELGYKVRDTWRSYIDTSALVPQKFYTNIQENKYRKEETVFFDHLKRTVRSEEKNQETKEFSIPNNVQDLISGYYFLRTLNFNKFSDGDTIAVKAFFDDEFYDFKVRFRGREEVKTRFGKIKCIRVTPVMPPNQLFKDENSISVYISDDKNKIPIKVEADFFLGAIVLELKKHKGLKNDIHFY</sequence>
<dbReference type="Proteomes" id="UP001168528">
    <property type="component" value="Unassembled WGS sequence"/>
</dbReference>
<dbReference type="RefSeq" id="WP_302039680.1">
    <property type="nucleotide sequence ID" value="NZ_JAUKPO010000014.1"/>
</dbReference>
<comment type="caution">
    <text evidence="1">The sequence shown here is derived from an EMBL/GenBank/DDBJ whole genome shotgun (WGS) entry which is preliminary data.</text>
</comment>
<protein>
    <submittedName>
        <fullName evidence="1">DUF3108 domain-containing protein</fullName>
    </submittedName>
</protein>
<dbReference type="EMBL" id="JAUKPO010000014">
    <property type="protein sequence ID" value="MDO1448881.1"/>
    <property type="molecule type" value="Genomic_DNA"/>
</dbReference>
<proteinExistence type="predicted"/>
<accession>A0ABT8R9W9</accession>
<evidence type="ECO:0000313" key="1">
    <source>
        <dbReference type="EMBL" id="MDO1448881.1"/>
    </source>
</evidence>
<dbReference type="Pfam" id="PF11306">
    <property type="entry name" value="DUF3108"/>
    <property type="match status" value="1"/>
</dbReference>
<dbReference type="InterPro" id="IPR021457">
    <property type="entry name" value="DUF3108"/>
</dbReference>
<name>A0ABT8R9W9_9BACT</name>
<keyword evidence="2" id="KW-1185">Reference proteome</keyword>